<sequence length="144" mass="17259">MKTLSLRLIIPLTIISFVFITKWWYALPEDAPATMYKGFPLIYSGPAWHTSLAYQFFVVEFIIDLLTYFLCWFILIYSINRFWFTIKPVRWTTISLWSLTLLIIAYYAIIAGLFNHAYDFKRPYPIKIIATGYEFFWQHTQRSQ</sequence>
<evidence type="ECO:0000313" key="3">
    <source>
        <dbReference type="Proteomes" id="UP000192610"/>
    </source>
</evidence>
<keyword evidence="1" id="KW-0812">Transmembrane</keyword>
<keyword evidence="1" id="KW-0472">Membrane</keyword>
<protein>
    <submittedName>
        <fullName evidence="2">Uncharacterized protein</fullName>
    </submittedName>
</protein>
<gene>
    <name evidence="2" type="ORF">A4H97_30500</name>
</gene>
<dbReference type="RefSeq" id="WP_081200708.1">
    <property type="nucleotide sequence ID" value="NZ_FOCZ01000023.1"/>
</dbReference>
<proteinExistence type="predicted"/>
<comment type="caution">
    <text evidence="2">The sequence shown here is derived from an EMBL/GenBank/DDBJ whole genome shotgun (WGS) entry which is preliminary data.</text>
</comment>
<evidence type="ECO:0000256" key="1">
    <source>
        <dbReference type="SAM" id="Phobius"/>
    </source>
</evidence>
<name>A0A1V9EP80_9BACT</name>
<accession>A0A1V9EP80</accession>
<evidence type="ECO:0000313" key="2">
    <source>
        <dbReference type="EMBL" id="OQP47940.1"/>
    </source>
</evidence>
<reference evidence="3" key="1">
    <citation type="submission" date="2016-04" db="EMBL/GenBank/DDBJ databases">
        <authorList>
            <person name="Chen L."/>
            <person name="Zhuang W."/>
            <person name="Wang G."/>
        </authorList>
    </citation>
    <scope>NUCLEOTIDE SEQUENCE [LARGE SCALE GENOMIC DNA]</scope>
    <source>
        <strain evidence="3">17621</strain>
    </source>
</reference>
<keyword evidence="1" id="KW-1133">Transmembrane helix</keyword>
<dbReference type="OrthoDB" id="1349336at2"/>
<dbReference type="Proteomes" id="UP000192610">
    <property type="component" value="Unassembled WGS sequence"/>
</dbReference>
<dbReference type="AlphaFoldDB" id="A0A1V9EP80"/>
<feature type="transmembrane region" description="Helical" evidence="1">
    <location>
        <begin position="91"/>
        <end position="114"/>
    </location>
</feature>
<feature type="transmembrane region" description="Helical" evidence="1">
    <location>
        <begin position="52"/>
        <end position="79"/>
    </location>
</feature>
<keyword evidence="3" id="KW-1185">Reference proteome</keyword>
<organism evidence="2 3">
    <name type="scientific">Niastella yeongjuensis</name>
    <dbReference type="NCBI Taxonomy" id="354355"/>
    <lineage>
        <taxon>Bacteria</taxon>
        <taxon>Pseudomonadati</taxon>
        <taxon>Bacteroidota</taxon>
        <taxon>Chitinophagia</taxon>
        <taxon>Chitinophagales</taxon>
        <taxon>Chitinophagaceae</taxon>
        <taxon>Niastella</taxon>
    </lineage>
</organism>
<dbReference type="EMBL" id="LVXG01000020">
    <property type="protein sequence ID" value="OQP47940.1"/>
    <property type="molecule type" value="Genomic_DNA"/>
</dbReference>